<gene>
    <name evidence="1" type="ORF">MPH_12670</name>
</gene>
<sequence length="121" mass="13646">MVESSLQSSAAAKKTQTISITWWRSVENGNSQEKPFMFSNINTGRRGLRGALPDQCDLAPGQRKTRGAPQYSRCTTIRERGYPRERTEWGVLFPILRAMRVLSLSFMAQSINPPQACRSPQ</sequence>
<dbReference type="InParanoid" id="K2S0H4"/>
<dbReference type="EMBL" id="AHHD01000525">
    <property type="protein sequence ID" value="EKG10220.1"/>
    <property type="molecule type" value="Genomic_DNA"/>
</dbReference>
<dbReference type="HOGENOM" id="CLU_2038501_0_0_1"/>
<name>K2S0H4_MACPH</name>
<protein>
    <submittedName>
        <fullName evidence="1">Uncharacterized protein</fullName>
    </submittedName>
</protein>
<evidence type="ECO:0000313" key="2">
    <source>
        <dbReference type="Proteomes" id="UP000007129"/>
    </source>
</evidence>
<reference evidence="1 2" key="1">
    <citation type="journal article" date="2012" name="BMC Genomics">
        <title>Tools to kill: Genome of one of the most destructive plant pathogenic fungi Macrophomina phaseolina.</title>
        <authorList>
            <person name="Islam M.S."/>
            <person name="Haque M.S."/>
            <person name="Islam M.M."/>
            <person name="Emdad E.M."/>
            <person name="Halim A."/>
            <person name="Hossen Q.M.M."/>
            <person name="Hossain M.Z."/>
            <person name="Ahmed B."/>
            <person name="Rahim S."/>
            <person name="Rahman M.S."/>
            <person name="Alam M.M."/>
            <person name="Hou S."/>
            <person name="Wan X."/>
            <person name="Saito J.A."/>
            <person name="Alam M."/>
        </authorList>
    </citation>
    <scope>NUCLEOTIDE SEQUENCE [LARGE SCALE GENOMIC DNA]</scope>
    <source>
        <strain evidence="1 2">MS6</strain>
    </source>
</reference>
<evidence type="ECO:0000313" key="1">
    <source>
        <dbReference type="EMBL" id="EKG10220.1"/>
    </source>
</evidence>
<proteinExistence type="predicted"/>
<comment type="caution">
    <text evidence="1">The sequence shown here is derived from an EMBL/GenBank/DDBJ whole genome shotgun (WGS) entry which is preliminary data.</text>
</comment>
<dbReference type="AlphaFoldDB" id="K2S0H4"/>
<organism evidence="1 2">
    <name type="scientific">Macrophomina phaseolina (strain MS6)</name>
    <name type="common">Charcoal rot fungus</name>
    <dbReference type="NCBI Taxonomy" id="1126212"/>
    <lineage>
        <taxon>Eukaryota</taxon>
        <taxon>Fungi</taxon>
        <taxon>Dikarya</taxon>
        <taxon>Ascomycota</taxon>
        <taxon>Pezizomycotina</taxon>
        <taxon>Dothideomycetes</taxon>
        <taxon>Dothideomycetes incertae sedis</taxon>
        <taxon>Botryosphaeriales</taxon>
        <taxon>Botryosphaeriaceae</taxon>
        <taxon>Macrophomina</taxon>
    </lineage>
</organism>
<accession>K2S0H4</accession>
<dbReference type="Proteomes" id="UP000007129">
    <property type="component" value="Unassembled WGS sequence"/>
</dbReference>
<dbReference type="VEuPathDB" id="FungiDB:MPH_12670"/>